<evidence type="ECO:0000313" key="3">
    <source>
        <dbReference type="EMBL" id="SNW03161.1"/>
    </source>
</evidence>
<keyword evidence="2" id="KW-0732">Signal</keyword>
<organism evidence="3 4">
    <name type="scientific">Serratia ficaria</name>
    <dbReference type="NCBI Taxonomy" id="61651"/>
    <lineage>
        <taxon>Bacteria</taxon>
        <taxon>Pseudomonadati</taxon>
        <taxon>Pseudomonadota</taxon>
        <taxon>Gammaproteobacteria</taxon>
        <taxon>Enterobacterales</taxon>
        <taxon>Yersiniaceae</taxon>
        <taxon>Serratia</taxon>
    </lineage>
</organism>
<evidence type="ECO:0000256" key="2">
    <source>
        <dbReference type="SAM" id="SignalP"/>
    </source>
</evidence>
<dbReference type="GeneID" id="75028298"/>
<evidence type="ECO:0000313" key="4">
    <source>
        <dbReference type="Proteomes" id="UP000215134"/>
    </source>
</evidence>
<dbReference type="RefSeq" id="WP_231922069.1">
    <property type="nucleotide sequence ID" value="NZ_CABITV010000011.1"/>
</dbReference>
<protein>
    <recommendedName>
        <fullName evidence="1">Uncharacterized protein YicS</fullName>
    </recommendedName>
</protein>
<keyword evidence="4" id="KW-1185">Reference proteome</keyword>
<dbReference type="EMBL" id="LT906479">
    <property type="protein sequence ID" value="SNW03161.1"/>
    <property type="molecule type" value="Genomic_DNA"/>
</dbReference>
<dbReference type="NCBIfam" id="NF041639">
    <property type="entry name" value="YicS_fam"/>
    <property type="match status" value="1"/>
</dbReference>
<sequence length="97" mass="10789">MAASRKLLLWVCLLASGNALAESALQSLQFEQHKQQVMAELKKVCHQQAGTSDNDWANKILSVGDNKQHIREATVAIERKNEKNYRDALAKVQCPAS</sequence>
<accession>A0A240C4X5</accession>
<dbReference type="KEGG" id="sfj:SAMEA4384070_3154"/>
<evidence type="ECO:0000256" key="1">
    <source>
        <dbReference type="ARBA" id="ARBA00035681"/>
    </source>
</evidence>
<proteinExistence type="predicted"/>
<dbReference type="AlphaFoldDB" id="A0A240C4X5"/>
<feature type="chain" id="PRO_5013031942" description="Uncharacterized protein YicS" evidence="2">
    <location>
        <begin position="22"/>
        <end position="97"/>
    </location>
</feature>
<dbReference type="Proteomes" id="UP000215134">
    <property type="component" value="Chromosome 1"/>
</dbReference>
<name>A0A240C4X5_SERFI</name>
<dbReference type="InterPro" id="IPR048144">
    <property type="entry name" value="YicS_fam"/>
</dbReference>
<feature type="signal peptide" evidence="2">
    <location>
        <begin position="1"/>
        <end position="21"/>
    </location>
</feature>
<reference evidence="3 4" key="1">
    <citation type="submission" date="2017-06" db="EMBL/GenBank/DDBJ databases">
        <authorList>
            <consortium name="Pathogen Informatics"/>
        </authorList>
    </citation>
    <scope>NUCLEOTIDE SEQUENCE [LARGE SCALE GENOMIC DNA]</scope>
    <source>
        <strain evidence="3 4">NCTC12148</strain>
    </source>
</reference>
<gene>
    <name evidence="3" type="ORF">SAMEA4384070_03154</name>
</gene>